<dbReference type="Pfam" id="PF01610">
    <property type="entry name" value="DDE_Tnp_ISL3"/>
    <property type="match status" value="1"/>
</dbReference>
<dbReference type="InterPro" id="IPR002560">
    <property type="entry name" value="Transposase_DDE"/>
</dbReference>
<dbReference type="EMBL" id="CP020919">
    <property type="protein sequence ID" value="AWG24479.1"/>
    <property type="molecule type" value="Genomic_DNA"/>
</dbReference>
<accession>A0A2S1LL90</accession>
<dbReference type="Proteomes" id="UP000244677">
    <property type="component" value="Chromosome"/>
</dbReference>
<dbReference type="InterPro" id="IPR047951">
    <property type="entry name" value="Transpos_ISL3"/>
</dbReference>
<protein>
    <submittedName>
        <fullName evidence="2">DDE transposase</fullName>
    </submittedName>
</protein>
<dbReference type="AlphaFoldDB" id="A0A2S1LL90"/>
<evidence type="ECO:0000313" key="3">
    <source>
        <dbReference type="Proteomes" id="UP000244677"/>
    </source>
</evidence>
<evidence type="ECO:0000313" key="2">
    <source>
        <dbReference type="EMBL" id="AWG24479.1"/>
    </source>
</evidence>
<gene>
    <name evidence="2" type="ORF">FK004_04125</name>
</gene>
<dbReference type="OrthoDB" id="2110692at2"/>
<sequence>MDKTAIDCHTIGGFFGVNGKKLQRQYKKHLSSFSTWAQREHAHEWIIYPENIGTHLSIDEVALSQGELFTIVTNKEAKGKKGCLVAIIAGTKADQVIEHICKIDYKKRSWVQEITLDMANSMKLISKKCFPKAVQVTDRFHVQKLALEALQEIRIKYRWEAMDTENRFILQAEKEKKTYLPDLLSNGDSVKQLLARSRYVLYKSRDKWTERQNERAQLLFGLYPDIKKAYSLTQQLRGIYNNHNNKHVAMTKLAHWYRNVEESGFKNFNILINTITVNYQSILNYFDNRSTNASAESFNAKVKAFRSQFRGVRKVDFFLFRLSNLFG</sequence>
<proteinExistence type="predicted"/>
<evidence type="ECO:0000259" key="1">
    <source>
        <dbReference type="Pfam" id="PF01610"/>
    </source>
</evidence>
<feature type="domain" description="Transposase IS204/IS1001/IS1096/IS1165 DDE" evidence="1">
    <location>
        <begin position="56"/>
        <end position="321"/>
    </location>
</feature>
<organism evidence="2 3">
    <name type="scientific">Flavobacterium kingsejongi</name>
    <dbReference type="NCBI Taxonomy" id="1678728"/>
    <lineage>
        <taxon>Bacteria</taxon>
        <taxon>Pseudomonadati</taxon>
        <taxon>Bacteroidota</taxon>
        <taxon>Flavobacteriia</taxon>
        <taxon>Flavobacteriales</taxon>
        <taxon>Flavobacteriaceae</taxon>
        <taxon>Flavobacterium</taxon>
    </lineage>
</organism>
<keyword evidence="3" id="KW-1185">Reference proteome</keyword>
<dbReference type="PANTHER" id="PTHR33498">
    <property type="entry name" value="TRANSPOSASE FOR INSERTION SEQUENCE ELEMENT IS1557"/>
    <property type="match status" value="1"/>
</dbReference>
<name>A0A2S1LL90_9FLAO</name>
<dbReference type="PANTHER" id="PTHR33498:SF1">
    <property type="entry name" value="TRANSPOSASE FOR INSERTION SEQUENCE ELEMENT IS1557"/>
    <property type="match status" value="1"/>
</dbReference>
<reference evidence="2 3" key="1">
    <citation type="submission" date="2017-04" db="EMBL/GenBank/DDBJ databases">
        <title>Complete genome sequence of Flavobacterium kingsejong AJ004.</title>
        <authorList>
            <person name="Lee P.C."/>
        </authorList>
    </citation>
    <scope>NUCLEOTIDE SEQUENCE [LARGE SCALE GENOMIC DNA]</scope>
    <source>
        <strain evidence="2 3">AJ004</strain>
    </source>
</reference>
<dbReference type="KEGG" id="fki:FK004_04125"/>